<dbReference type="PRINTS" id="PR00123">
    <property type="entry name" value="ATPASEA"/>
</dbReference>
<gene>
    <name evidence="11" type="primary">atpB</name>
    <name evidence="14" type="ORF">SAMN04488541_101168</name>
</gene>
<keyword evidence="9 11" id="KW-0472">Membrane</keyword>
<evidence type="ECO:0000256" key="8">
    <source>
        <dbReference type="ARBA" id="ARBA00023065"/>
    </source>
</evidence>
<evidence type="ECO:0000256" key="1">
    <source>
        <dbReference type="ARBA" id="ARBA00004141"/>
    </source>
</evidence>
<evidence type="ECO:0000256" key="13">
    <source>
        <dbReference type="SAM" id="SignalP"/>
    </source>
</evidence>
<dbReference type="InterPro" id="IPR035908">
    <property type="entry name" value="F0_ATP_A_sf"/>
</dbReference>
<dbReference type="Pfam" id="PF00119">
    <property type="entry name" value="ATP-synt_A"/>
    <property type="match status" value="1"/>
</dbReference>
<dbReference type="EMBL" id="FONY01000011">
    <property type="protein sequence ID" value="SFE96891.1"/>
    <property type="molecule type" value="Genomic_DNA"/>
</dbReference>
<dbReference type="SUPFAM" id="SSF81336">
    <property type="entry name" value="F1F0 ATP synthase subunit A"/>
    <property type="match status" value="1"/>
</dbReference>
<keyword evidence="3 11" id="KW-0813">Transport</keyword>
<evidence type="ECO:0000256" key="2">
    <source>
        <dbReference type="ARBA" id="ARBA00006810"/>
    </source>
</evidence>
<keyword evidence="5 11" id="KW-0812">Transmembrane</keyword>
<organism evidence="14 15">
    <name type="scientific">Thermoflexibacter ruber</name>
    <dbReference type="NCBI Taxonomy" id="1003"/>
    <lineage>
        <taxon>Bacteria</taxon>
        <taxon>Pseudomonadati</taxon>
        <taxon>Bacteroidota</taxon>
        <taxon>Cytophagia</taxon>
        <taxon>Cytophagales</taxon>
        <taxon>Thermoflexibacteraceae</taxon>
        <taxon>Thermoflexibacter</taxon>
    </lineage>
</organism>
<keyword evidence="11" id="KW-1003">Cell membrane</keyword>
<evidence type="ECO:0000256" key="6">
    <source>
        <dbReference type="ARBA" id="ARBA00022781"/>
    </source>
</evidence>
<feature type="transmembrane region" description="Helical" evidence="11">
    <location>
        <begin position="130"/>
        <end position="152"/>
    </location>
</feature>
<keyword evidence="7 11" id="KW-1133">Transmembrane helix</keyword>
<feature type="transmembrane region" description="Helical" evidence="11">
    <location>
        <begin position="255"/>
        <end position="273"/>
    </location>
</feature>
<evidence type="ECO:0000256" key="11">
    <source>
        <dbReference type="HAMAP-Rule" id="MF_01393"/>
    </source>
</evidence>
<evidence type="ECO:0000256" key="12">
    <source>
        <dbReference type="RuleBase" id="RU000483"/>
    </source>
</evidence>
<dbReference type="OrthoDB" id="9809130at2"/>
<keyword evidence="10 11" id="KW-0066">ATP synthesis</keyword>
<evidence type="ECO:0000313" key="14">
    <source>
        <dbReference type="EMBL" id="SFE96891.1"/>
    </source>
</evidence>
<evidence type="ECO:0000256" key="9">
    <source>
        <dbReference type="ARBA" id="ARBA00023136"/>
    </source>
</evidence>
<dbReference type="CDD" id="cd00310">
    <property type="entry name" value="ATP-synt_Fo_a_6"/>
    <property type="match status" value="1"/>
</dbReference>
<dbReference type="PANTHER" id="PTHR11410">
    <property type="entry name" value="ATP SYNTHASE SUBUNIT A"/>
    <property type="match status" value="1"/>
</dbReference>
<proteinExistence type="inferred from homology"/>
<dbReference type="STRING" id="1003.SAMN04488541_101168"/>
<name>A0A1I2EX58_9BACT</name>
<dbReference type="InterPro" id="IPR045083">
    <property type="entry name" value="ATP_synth_F0_asu_bact/mt"/>
</dbReference>
<feature type="signal peptide" evidence="13">
    <location>
        <begin position="1"/>
        <end position="28"/>
    </location>
</feature>
<dbReference type="PANTHER" id="PTHR11410:SF0">
    <property type="entry name" value="ATP SYNTHASE SUBUNIT A"/>
    <property type="match status" value="1"/>
</dbReference>
<keyword evidence="15" id="KW-1185">Reference proteome</keyword>
<dbReference type="InterPro" id="IPR000568">
    <property type="entry name" value="ATP_synth_F0_asu"/>
</dbReference>
<evidence type="ECO:0000256" key="7">
    <source>
        <dbReference type="ARBA" id="ARBA00022989"/>
    </source>
</evidence>
<keyword evidence="8 11" id="KW-0406">Ion transport</keyword>
<comment type="function">
    <text evidence="11 12">Key component of the proton channel; it plays a direct role in the translocation of protons across the membrane.</text>
</comment>
<dbReference type="Gene3D" id="1.20.120.220">
    <property type="entry name" value="ATP synthase, F0 complex, subunit A"/>
    <property type="match status" value="1"/>
</dbReference>
<dbReference type="NCBIfam" id="TIGR01131">
    <property type="entry name" value="ATP_synt_6_or_A"/>
    <property type="match status" value="1"/>
</dbReference>
<comment type="subcellular location">
    <subcellularLocation>
        <location evidence="11 12">Cell membrane</location>
        <topology evidence="11 12">Multi-pass membrane protein</topology>
    </subcellularLocation>
    <subcellularLocation>
        <location evidence="1">Membrane</location>
        <topology evidence="1">Multi-pass membrane protein</topology>
    </subcellularLocation>
</comment>
<dbReference type="HAMAP" id="MF_01393">
    <property type="entry name" value="ATP_synth_a_bact"/>
    <property type="match status" value="1"/>
</dbReference>
<evidence type="ECO:0000256" key="4">
    <source>
        <dbReference type="ARBA" id="ARBA00022547"/>
    </source>
</evidence>
<dbReference type="GO" id="GO:0046933">
    <property type="term" value="F:proton-transporting ATP synthase activity, rotational mechanism"/>
    <property type="evidence" value="ECO:0007669"/>
    <property type="project" value="UniProtKB-UniRule"/>
</dbReference>
<dbReference type="GO" id="GO:0045259">
    <property type="term" value="C:proton-transporting ATP synthase complex"/>
    <property type="evidence" value="ECO:0007669"/>
    <property type="project" value="UniProtKB-KW"/>
</dbReference>
<dbReference type="GO" id="GO:0005886">
    <property type="term" value="C:plasma membrane"/>
    <property type="evidence" value="ECO:0007669"/>
    <property type="project" value="UniProtKB-SubCell"/>
</dbReference>
<protein>
    <recommendedName>
        <fullName evidence="11 12">ATP synthase subunit a</fullName>
    </recommendedName>
    <alternativeName>
        <fullName evidence="11">ATP synthase F0 sector subunit a</fullName>
    </alternativeName>
    <alternativeName>
        <fullName evidence="11">F-ATPase subunit 6</fullName>
    </alternativeName>
</protein>
<reference evidence="14 15" key="1">
    <citation type="submission" date="2016-10" db="EMBL/GenBank/DDBJ databases">
        <authorList>
            <person name="de Groot N.N."/>
        </authorList>
    </citation>
    <scope>NUCLEOTIDE SEQUENCE [LARGE SCALE GENOMIC DNA]</scope>
    <source>
        <strain>GEY</strain>
        <strain evidence="15">DSM 9560</strain>
    </source>
</reference>
<feature type="transmembrane region" description="Helical" evidence="11">
    <location>
        <begin position="190"/>
        <end position="210"/>
    </location>
</feature>
<sequence length="354" mass="39690">MKTYTQKFLFSFFLLLLSLWAVSPLAKAEGGHGDSEKFNPKDMIMHHVMDSYEWHILDYKDANGEEHPVSIPLPVILFTDGSLDIFMSSAFHHGKEQVIKGTNVYRMDEHGHIKEANGKKIIDLSITKNVASMLISAIILIWVFTSVAKAYVKQAGQAPKGAQNFFEMIIVFIRDEVVIPNIGEKHYKKYLPYLLTLFFFIWTNNLLGLVPGGANTSGNIAFTMTLALITFLVTNISGNKEYWGHIFWTPGVPKLLMIILAPIEFIGIFTKPFALMIRLFANITGGHIIILSLVSFAFIFKSITVGFAASAGVVVMMFLELFVAALQSYIFTLLTSLFIGMAIAEHEHEHAEHH</sequence>
<comment type="similarity">
    <text evidence="2 11 12">Belongs to the ATPase A chain family.</text>
</comment>
<feature type="transmembrane region" description="Helical" evidence="11">
    <location>
        <begin position="216"/>
        <end position="234"/>
    </location>
</feature>
<keyword evidence="6 11" id="KW-0375">Hydrogen ion transport</keyword>
<dbReference type="RefSeq" id="WP_091543519.1">
    <property type="nucleotide sequence ID" value="NZ_FONY01000011.1"/>
</dbReference>
<evidence type="ECO:0000313" key="15">
    <source>
        <dbReference type="Proteomes" id="UP000199513"/>
    </source>
</evidence>
<dbReference type="Proteomes" id="UP000199513">
    <property type="component" value="Unassembled WGS sequence"/>
</dbReference>
<accession>A0A1I2EX58</accession>
<feature type="chain" id="PRO_5011572145" description="ATP synthase subunit a" evidence="13">
    <location>
        <begin position="29"/>
        <end position="354"/>
    </location>
</feature>
<dbReference type="AlphaFoldDB" id="A0A1I2EX58"/>
<feature type="transmembrane region" description="Helical" evidence="11">
    <location>
        <begin position="279"/>
        <end position="300"/>
    </location>
</feature>
<evidence type="ECO:0000256" key="3">
    <source>
        <dbReference type="ARBA" id="ARBA00022448"/>
    </source>
</evidence>
<keyword evidence="13" id="KW-0732">Signal</keyword>
<keyword evidence="4 11" id="KW-0138">CF(0)</keyword>
<evidence type="ECO:0000256" key="5">
    <source>
        <dbReference type="ARBA" id="ARBA00022692"/>
    </source>
</evidence>
<evidence type="ECO:0000256" key="10">
    <source>
        <dbReference type="ARBA" id="ARBA00023310"/>
    </source>
</evidence>